<sequence length="494" mass="52975">MATAGCLSGMLRKSVAEATAAFRGKKLMIETEQTSEVERDSETGVTGTLRAAAREARAWTRQHPRIGLGVLASLMLAGAGGAFAVVTPNQQDDVVIRQVLEVVQPATALSKQEADLRAHDFVLYRNTETRENDTAASLLTRLGVSDAAAESYLRATDAVRGEVLGQNLRQVQAEVLPDQRLQSLRVRWVEPGQTRRYQELTVSREGDGFRFKNKSGATEVRAELASIPLTGKYFQATGAAGVPSAVATQVLDIFDPVANIEQDARKGDNLTVAYESVAVDGQVLGFGRVLNARVLVQGSTHSAVLFDGGRGQSGKYYTPEGKSLDLAYLPSPIPSGAIITSGFSPYRIHPVFGEGRPHTGVDYRAAIGTPVVTVADGTVSFAGVQTGYGNVVIVEHANKQSTLYAHLNQIHVRVGQKVAQGSLIAKSGNTGWSTGPHLHFETRNNDVPENPEVVLAEKRAETLTASQRPAFNQAVALAQRNWEQAQAIQLASAR</sequence>
<accession>A0A1H8GUV2</accession>
<dbReference type="Proteomes" id="UP000199531">
    <property type="component" value="Unassembled WGS sequence"/>
</dbReference>
<proteinExistence type="predicted"/>
<dbReference type="GO" id="GO:0004222">
    <property type="term" value="F:metalloendopeptidase activity"/>
    <property type="evidence" value="ECO:0007669"/>
    <property type="project" value="TreeGrafter"/>
</dbReference>
<keyword evidence="1" id="KW-0812">Transmembrane</keyword>
<feature type="domain" description="M23ase beta-sheet core" evidence="2">
    <location>
        <begin position="357"/>
        <end position="451"/>
    </location>
</feature>
<dbReference type="InterPro" id="IPR050570">
    <property type="entry name" value="Cell_wall_metabolism_enzyme"/>
</dbReference>
<dbReference type="CDD" id="cd12797">
    <property type="entry name" value="M23_peptidase"/>
    <property type="match status" value="1"/>
</dbReference>
<dbReference type="Pfam" id="PF01551">
    <property type="entry name" value="Peptidase_M23"/>
    <property type="match status" value="1"/>
</dbReference>
<dbReference type="PANTHER" id="PTHR21666:SF270">
    <property type="entry name" value="MUREIN HYDROLASE ACTIVATOR ENVC"/>
    <property type="match status" value="1"/>
</dbReference>
<keyword evidence="1" id="KW-1133">Transmembrane helix</keyword>
<name>A0A1H8GUV2_9BURK</name>
<dbReference type="STRING" id="1121117.SAMN02745977_01335"/>
<dbReference type="Gene3D" id="2.70.70.10">
    <property type="entry name" value="Glucose Permease (Domain IIA)"/>
    <property type="match status" value="1"/>
</dbReference>
<feature type="transmembrane region" description="Helical" evidence="1">
    <location>
        <begin position="66"/>
        <end position="86"/>
    </location>
</feature>
<evidence type="ECO:0000256" key="1">
    <source>
        <dbReference type="SAM" id="Phobius"/>
    </source>
</evidence>
<dbReference type="SUPFAM" id="SSF51261">
    <property type="entry name" value="Duplicated hybrid motif"/>
    <property type="match status" value="1"/>
</dbReference>
<evidence type="ECO:0000259" key="2">
    <source>
        <dbReference type="Pfam" id="PF01551"/>
    </source>
</evidence>
<reference evidence="3 4" key="1">
    <citation type="submission" date="2016-10" db="EMBL/GenBank/DDBJ databases">
        <authorList>
            <person name="de Groot N.N."/>
        </authorList>
    </citation>
    <scope>NUCLEOTIDE SEQUENCE [LARGE SCALE GENOMIC DNA]</scope>
    <source>
        <strain evidence="3 4">DSM 15123</strain>
    </source>
</reference>
<keyword evidence="4" id="KW-1185">Reference proteome</keyword>
<dbReference type="AlphaFoldDB" id="A0A1H8GUV2"/>
<dbReference type="InterPro" id="IPR011055">
    <property type="entry name" value="Dup_hybrid_motif"/>
</dbReference>
<dbReference type="EMBL" id="FOCW01000002">
    <property type="protein sequence ID" value="SEN47655.1"/>
    <property type="molecule type" value="Genomic_DNA"/>
</dbReference>
<organism evidence="3 4">
    <name type="scientific">Brachymonas denitrificans DSM 15123</name>
    <dbReference type="NCBI Taxonomy" id="1121117"/>
    <lineage>
        <taxon>Bacteria</taxon>
        <taxon>Pseudomonadati</taxon>
        <taxon>Pseudomonadota</taxon>
        <taxon>Betaproteobacteria</taxon>
        <taxon>Burkholderiales</taxon>
        <taxon>Comamonadaceae</taxon>
        <taxon>Brachymonas</taxon>
    </lineage>
</organism>
<keyword evidence="3" id="KW-0378">Hydrolase</keyword>
<dbReference type="PANTHER" id="PTHR21666">
    <property type="entry name" value="PEPTIDASE-RELATED"/>
    <property type="match status" value="1"/>
</dbReference>
<dbReference type="InterPro" id="IPR016047">
    <property type="entry name" value="M23ase_b-sheet_dom"/>
</dbReference>
<gene>
    <name evidence="3" type="ORF">SAMN02745977_01335</name>
</gene>
<evidence type="ECO:0000313" key="4">
    <source>
        <dbReference type="Proteomes" id="UP000199531"/>
    </source>
</evidence>
<evidence type="ECO:0000313" key="3">
    <source>
        <dbReference type="EMBL" id="SEN47655.1"/>
    </source>
</evidence>
<keyword evidence="1" id="KW-0472">Membrane</keyword>
<protein>
    <submittedName>
        <fullName evidence="3">Murein DD-endopeptidase MepM and murein hydrolase activator NlpD, contain LysM domain</fullName>
    </submittedName>
</protein>
<dbReference type="Gene3D" id="3.10.450.350">
    <property type="match status" value="1"/>
</dbReference>